<evidence type="ECO:0000256" key="4">
    <source>
        <dbReference type="SAM" id="Phobius"/>
    </source>
</evidence>
<dbReference type="InterPro" id="IPR003591">
    <property type="entry name" value="Leu-rich_rpt_typical-subtyp"/>
</dbReference>
<feature type="chain" id="PRO_5040471610" evidence="5">
    <location>
        <begin position="16"/>
        <end position="582"/>
    </location>
</feature>
<dbReference type="Pfam" id="PF13855">
    <property type="entry name" value="LRR_8"/>
    <property type="match status" value="3"/>
</dbReference>
<feature type="signal peptide" evidence="5">
    <location>
        <begin position="1"/>
        <end position="15"/>
    </location>
</feature>
<dbReference type="GO" id="GO:0005615">
    <property type="term" value="C:extracellular space"/>
    <property type="evidence" value="ECO:0007669"/>
    <property type="project" value="TreeGrafter"/>
</dbReference>
<proteinExistence type="predicted"/>
<dbReference type="PROSITE" id="PS51450">
    <property type="entry name" value="LRR"/>
    <property type="match status" value="1"/>
</dbReference>
<dbReference type="Proteomes" id="UP001153712">
    <property type="component" value="Chromosome 2"/>
</dbReference>
<evidence type="ECO:0000256" key="2">
    <source>
        <dbReference type="ARBA" id="ARBA00022729"/>
    </source>
</evidence>
<feature type="transmembrane region" description="Helical" evidence="4">
    <location>
        <begin position="539"/>
        <end position="563"/>
    </location>
</feature>
<keyword evidence="3" id="KW-0677">Repeat</keyword>
<evidence type="ECO:0000313" key="7">
    <source>
        <dbReference type="Proteomes" id="UP001153712"/>
    </source>
</evidence>
<dbReference type="OrthoDB" id="676979at2759"/>
<evidence type="ECO:0000313" key="6">
    <source>
        <dbReference type="EMBL" id="CAG9859594.1"/>
    </source>
</evidence>
<dbReference type="InterPro" id="IPR050328">
    <property type="entry name" value="Dev_Immune_Receptor"/>
</dbReference>
<keyword evidence="4" id="KW-0472">Membrane</keyword>
<accession>A0A9N9TPE1</accession>
<gene>
    <name evidence="6" type="ORF">PHYEVI_LOCUS5968</name>
</gene>
<dbReference type="InterPro" id="IPR001611">
    <property type="entry name" value="Leu-rich_rpt"/>
</dbReference>
<dbReference type="GO" id="GO:0031012">
    <property type="term" value="C:extracellular matrix"/>
    <property type="evidence" value="ECO:0007669"/>
    <property type="project" value="TreeGrafter"/>
</dbReference>
<dbReference type="Gene3D" id="3.80.10.10">
    <property type="entry name" value="Ribonuclease Inhibitor"/>
    <property type="match status" value="4"/>
</dbReference>
<name>A0A9N9TPE1_PHYSR</name>
<dbReference type="PANTHER" id="PTHR24373">
    <property type="entry name" value="SLIT RELATED LEUCINE-RICH REPEAT NEURONAL PROTEIN"/>
    <property type="match status" value="1"/>
</dbReference>
<dbReference type="PANTHER" id="PTHR24373:SF38">
    <property type="entry name" value="LEUCINE-RICH REPEAT AND IMMUNOGLOBULIN-LIKE DOMAIN-CONTAINING NOGO RECEPTOR-INTERACTING PROTEIN 2"/>
    <property type="match status" value="1"/>
</dbReference>
<reference evidence="6" key="1">
    <citation type="submission" date="2022-01" db="EMBL/GenBank/DDBJ databases">
        <authorList>
            <person name="King R."/>
        </authorList>
    </citation>
    <scope>NUCLEOTIDE SEQUENCE</scope>
</reference>
<dbReference type="InterPro" id="IPR032675">
    <property type="entry name" value="LRR_dom_sf"/>
</dbReference>
<protein>
    <submittedName>
        <fullName evidence="6">Uncharacterized protein</fullName>
    </submittedName>
</protein>
<keyword evidence="2 5" id="KW-0732">Signal</keyword>
<dbReference type="SMART" id="SM00365">
    <property type="entry name" value="LRR_SD22"/>
    <property type="match status" value="7"/>
</dbReference>
<dbReference type="PRINTS" id="PR00019">
    <property type="entry name" value="LEURICHRPT"/>
</dbReference>
<evidence type="ECO:0000256" key="3">
    <source>
        <dbReference type="ARBA" id="ARBA00022737"/>
    </source>
</evidence>
<keyword evidence="7" id="KW-1185">Reference proteome</keyword>
<dbReference type="SUPFAM" id="SSF52058">
    <property type="entry name" value="L domain-like"/>
    <property type="match status" value="2"/>
</dbReference>
<evidence type="ECO:0000256" key="1">
    <source>
        <dbReference type="ARBA" id="ARBA00022614"/>
    </source>
</evidence>
<dbReference type="AlphaFoldDB" id="A0A9N9TPE1"/>
<keyword evidence="4" id="KW-1133">Transmembrane helix</keyword>
<dbReference type="SMART" id="SM00369">
    <property type="entry name" value="LRR_TYP"/>
    <property type="match status" value="10"/>
</dbReference>
<evidence type="ECO:0000256" key="5">
    <source>
        <dbReference type="SAM" id="SignalP"/>
    </source>
</evidence>
<keyword evidence="4" id="KW-0812">Transmembrane</keyword>
<dbReference type="EMBL" id="OU900095">
    <property type="protein sequence ID" value="CAG9859594.1"/>
    <property type="molecule type" value="Genomic_DNA"/>
</dbReference>
<organism evidence="6 7">
    <name type="scientific">Phyllotreta striolata</name>
    <name type="common">Striped flea beetle</name>
    <name type="synonym">Crioceris striolata</name>
    <dbReference type="NCBI Taxonomy" id="444603"/>
    <lineage>
        <taxon>Eukaryota</taxon>
        <taxon>Metazoa</taxon>
        <taxon>Ecdysozoa</taxon>
        <taxon>Arthropoda</taxon>
        <taxon>Hexapoda</taxon>
        <taxon>Insecta</taxon>
        <taxon>Pterygota</taxon>
        <taxon>Neoptera</taxon>
        <taxon>Endopterygota</taxon>
        <taxon>Coleoptera</taxon>
        <taxon>Polyphaga</taxon>
        <taxon>Cucujiformia</taxon>
        <taxon>Chrysomeloidea</taxon>
        <taxon>Chrysomelidae</taxon>
        <taxon>Galerucinae</taxon>
        <taxon>Alticini</taxon>
        <taxon>Phyllotreta</taxon>
    </lineage>
</organism>
<sequence>MRLALLLALFGSLEAAIHCDKEYNQIESFYERGYDITCQGLAGNFTRLLQELDVTNEISLRMENCTLPSATSQLFRNVRRIKHLHLENSTFGYSEEEPVFRLLDRLEDLRVVNTKFKVTKSALANLRSLKVLTLVNNDLDSVEEGSFADLAKLVELHVAENRLVDLNNVPLCELKALTSLNVSRNNIGDLNKVLLCDRNSNASGYQSSIELYQIDLSYNKIQDLSTSFAFLKFLRNVNVRGNRLKSLNNSYFTYLDYLESLRADNNSIKIVENDVFKGKQFLERLDLSKNQIEYINLKDLKSVKYLNLAHNKINIATVLTININNTVEELFLDRNNIKEIEPNAFIKYHKLKHLHLFRNKIKLKSLSFNGLINLKKLYINSNCIKYLPKGVFKDLYNLTLLDLSQNNLTVLEFNDTFASLRHLEVLNLSKNSLENLRYDLLEPLKDLVVLDISHNKLHYIEYDVILTNLPLLSSLDIKYNILSCELLSKIIKYLQTKGVSYTIQDKIDLDKINVGGIYCTNEKIGNNSVIVTHVPNRSVIFDVTLSLIIVLILVVLSIVAFRVHIYLKRRKYRADEFELIDE</sequence>
<keyword evidence="1" id="KW-0433">Leucine-rich repeat</keyword>